<accession>I2F8B5</accession>
<dbReference type="PROSITE" id="PS50928">
    <property type="entry name" value="ABC_TM1"/>
    <property type="match status" value="1"/>
</dbReference>
<evidence type="ECO:0000256" key="5">
    <source>
        <dbReference type="ARBA" id="ARBA00022692"/>
    </source>
</evidence>
<dbReference type="EMBL" id="CP003532">
    <property type="protein sequence ID" value="AFK08168.1"/>
    <property type="molecule type" value="Genomic_DNA"/>
</dbReference>
<keyword evidence="6 8" id="KW-1133">Transmembrane helix</keyword>
<keyword evidence="3 8" id="KW-0813">Transport</keyword>
<evidence type="ECO:0000313" key="10">
    <source>
        <dbReference type="EMBL" id="AFK08168.1"/>
    </source>
</evidence>
<evidence type="ECO:0000256" key="4">
    <source>
        <dbReference type="ARBA" id="ARBA00022475"/>
    </source>
</evidence>
<feature type="transmembrane region" description="Helical" evidence="8">
    <location>
        <begin position="204"/>
        <end position="223"/>
    </location>
</feature>
<dbReference type="AlphaFoldDB" id="I2F8B5"/>
<feature type="transmembrane region" description="Helical" evidence="8">
    <location>
        <begin position="253"/>
        <end position="271"/>
    </location>
</feature>
<keyword evidence="7 8" id="KW-0472">Membrane</keyword>
<evidence type="ECO:0000259" key="9">
    <source>
        <dbReference type="PROSITE" id="PS50928"/>
    </source>
</evidence>
<protein>
    <submittedName>
        <fullName evidence="10">ABC-type spermidine/putrescine transport system, permease component I</fullName>
    </submittedName>
</protein>
<dbReference type="PANTHER" id="PTHR42929:SF1">
    <property type="entry name" value="INNER MEMBRANE ABC TRANSPORTER PERMEASE PROTEIN YDCU-RELATED"/>
    <property type="match status" value="1"/>
</dbReference>
<dbReference type="PANTHER" id="PTHR42929">
    <property type="entry name" value="INNER MEMBRANE ABC TRANSPORTER PERMEASE PROTEIN YDCU-RELATED-RELATED"/>
    <property type="match status" value="1"/>
</dbReference>
<feature type="domain" description="ABC transmembrane type-1" evidence="9">
    <location>
        <begin position="67"/>
        <end position="270"/>
    </location>
</feature>
<dbReference type="Proteomes" id="UP000002881">
    <property type="component" value="Chromosome"/>
</dbReference>
<evidence type="ECO:0000256" key="6">
    <source>
        <dbReference type="ARBA" id="ARBA00022989"/>
    </source>
</evidence>
<dbReference type="KEGG" id="mpg:Theba_2568"/>
<dbReference type="CDD" id="cd06261">
    <property type="entry name" value="TM_PBP2"/>
    <property type="match status" value="1"/>
</dbReference>
<feature type="transmembrane region" description="Helical" evidence="8">
    <location>
        <begin position="12"/>
        <end position="37"/>
    </location>
</feature>
<feature type="transmembrane region" description="Helical" evidence="8">
    <location>
        <begin position="71"/>
        <end position="93"/>
    </location>
</feature>
<dbReference type="GO" id="GO:0005886">
    <property type="term" value="C:plasma membrane"/>
    <property type="evidence" value="ECO:0007669"/>
    <property type="project" value="UniProtKB-SubCell"/>
</dbReference>
<feature type="transmembrane region" description="Helical" evidence="8">
    <location>
        <begin position="100"/>
        <end position="123"/>
    </location>
</feature>
<dbReference type="Pfam" id="PF00528">
    <property type="entry name" value="BPD_transp_1"/>
    <property type="match status" value="1"/>
</dbReference>
<comment type="similarity">
    <text evidence="2">Belongs to the binding-protein-dependent transport system permease family. CysTW subfamily.</text>
</comment>
<dbReference type="GO" id="GO:0055085">
    <property type="term" value="P:transmembrane transport"/>
    <property type="evidence" value="ECO:0007669"/>
    <property type="project" value="InterPro"/>
</dbReference>
<sequence>MKSKRNLTGFLISMPGVLWLTVFFLIPYLIIILYSFLTPGIYGGVELPFTLAAYTRMLGSAGYWQILWKTVWISLVSTVICLGIGLPTAYFIATSKRSNILLTLIIVPFWTNFLVRIFGWMVILGRNGVINSFLQLIGFDRPLTLMYTPGSVILVISYMYLPYMILPLYSAIEKFDFSLVEAAMDLGAKRTEAIMKVLIPSIRGGIIAGIILVFIPALGSYAIPDLVGGTDGAMLGNLIAKQLTAARNWPSSSAISMIFLLISTLGLLVYMRINKVQTKRRLTVRESYMNEEEI</sequence>
<keyword evidence="11" id="KW-1185">Reference proteome</keyword>
<dbReference type="STRING" id="660470.Theba_2568"/>
<evidence type="ECO:0000256" key="1">
    <source>
        <dbReference type="ARBA" id="ARBA00004651"/>
    </source>
</evidence>
<name>I2F8B5_9BACT</name>
<dbReference type="Gene3D" id="1.10.3720.10">
    <property type="entry name" value="MetI-like"/>
    <property type="match status" value="1"/>
</dbReference>
<gene>
    <name evidence="10" type="ORF">Theba_2568</name>
</gene>
<reference evidence="10 11" key="1">
    <citation type="journal article" date="2012" name="Genome Biol. Evol.">
        <title>Genome Sequence of the Mesophilic Thermotogales Bacterium Mesotoga prima MesG1.Ag.4.2 Reveals the Largest Thermotogales Genome To Date.</title>
        <authorList>
            <person name="Zhaxybayeva O."/>
            <person name="Swithers K.S."/>
            <person name="Foght J."/>
            <person name="Green A.G."/>
            <person name="Bruce D."/>
            <person name="Detter C."/>
            <person name="Han S."/>
            <person name="Teshima H."/>
            <person name="Han J."/>
            <person name="Woyke T."/>
            <person name="Pitluck S."/>
            <person name="Nolan M."/>
            <person name="Ivanova N."/>
            <person name="Pati A."/>
            <person name="Land M.L."/>
            <person name="Dlutek M."/>
            <person name="Doolittle W.F."/>
            <person name="Noll K.M."/>
            <person name="Nesbo C.L."/>
        </authorList>
    </citation>
    <scope>NUCLEOTIDE SEQUENCE [LARGE SCALE GENOMIC DNA]</scope>
    <source>
        <strain evidence="11">mesG1.Ag.4.2</strain>
    </source>
</reference>
<dbReference type="InterPro" id="IPR000515">
    <property type="entry name" value="MetI-like"/>
</dbReference>
<feature type="transmembrane region" description="Helical" evidence="8">
    <location>
        <begin position="143"/>
        <end position="161"/>
    </location>
</feature>
<dbReference type="eggNOG" id="COG1176">
    <property type="taxonomic scope" value="Bacteria"/>
</dbReference>
<evidence type="ECO:0000256" key="3">
    <source>
        <dbReference type="ARBA" id="ARBA00022448"/>
    </source>
</evidence>
<evidence type="ECO:0000256" key="2">
    <source>
        <dbReference type="ARBA" id="ARBA00007069"/>
    </source>
</evidence>
<evidence type="ECO:0000256" key="7">
    <source>
        <dbReference type="ARBA" id="ARBA00023136"/>
    </source>
</evidence>
<dbReference type="InterPro" id="IPR035906">
    <property type="entry name" value="MetI-like_sf"/>
</dbReference>
<comment type="subcellular location">
    <subcellularLocation>
        <location evidence="1 8">Cell membrane</location>
        <topology evidence="1 8">Multi-pass membrane protein</topology>
    </subcellularLocation>
</comment>
<organism evidence="10 11">
    <name type="scientific">Mesotoga prima MesG1.Ag.4.2</name>
    <dbReference type="NCBI Taxonomy" id="660470"/>
    <lineage>
        <taxon>Bacteria</taxon>
        <taxon>Thermotogati</taxon>
        <taxon>Thermotogota</taxon>
        <taxon>Thermotogae</taxon>
        <taxon>Kosmotogales</taxon>
        <taxon>Kosmotogaceae</taxon>
        <taxon>Mesotoga</taxon>
    </lineage>
</organism>
<keyword evidence="4" id="KW-1003">Cell membrane</keyword>
<dbReference type="HOGENOM" id="CLU_016047_18_3_0"/>
<proteinExistence type="inferred from homology"/>
<evidence type="ECO:0000256" key="8">
    <source>
        <dbReference type="RuleBase" id="RU363032"/>
    </source>
</evidence>
<dbReference type="SUPFAM" id="SSF161098">
    <property type="entry name" value="MetI-like"/>
    <property type="match status" value="1"/>
</dbReference>
<keyword evidence="5 8" id="KW-0812">Transmembrane</keyword>
<evidence type="ECO:0000313" key="11">
    <source>
        <dbReference type="Proteomes" id="UP000002881"/>
    </source>
</evidence>